<feature type="domain" description="Protein kinase" evidence="7">
    <location>
        <begin position="85"/>
        <end position="388"/>
    </location>
</feature>
<evidence type="ECO:0000259" key="7">
    <source>
        <dbReference type="PROSITE" id="PS50011"/>
    </source>
</evidence>
<keyword evidence="3 8" id="KW-0418">Kinase</keyword>
<dbReference type="Proteomes" id="UP000319817">
    <property type="component" value="Chromosome"/>
</dbReference>
<accession>A0A517NZR8</accession>
<reference evidence="8 9" key="1">
    <citation type="submission" date="2019-02" db="EMBL/GenBank/DDBJ databases">
        <title>Deep-cultivation of Planctomycetes and their phenomic and genomic characterization uncovers novel biology.</title>
        <authorList>
            <person name="Wiegand S."/>
            <person name="Jogler M."/>
            <person name="Boedeker C."/>
            <person name="Pinto D."/>
            <person name="Vollmers J."/>
            <person name="Rivas-Marin E."/>
            <person name="Kohn T."/>
            <person name="Peeters S.H."/>
            <person name="Heuer A."/>
            <person name="Rast P."/>
            <person name="Oberbeckmann S."/>
            <person name="Bunk B."/>
            <person name="Jeske O."/>
            <person name="Meyerdierks A."/>
            <person name="Storesund J.E."/>
            <person name="Kallscheuer N."/>
            <person name="Luecker S."/>
            <person name="Lage O.M."/>
            <person name="Pohl T."/>
            <person name="Merkel B.J."/>
            <person name="Hornburger P."/>
            <person name="Mueller R.-W."/>
            <person name="Bruemmer F."/>
            <person name="Labrenz M."/>
            <person name="Spormann A.M."/>
            <person name="Op den Camp H."/>
            <person name="Overmann J."/>
            <person name="Amann R."/>
            <person name="Jetten M.S.M."/>
            <person name="Mascher T."/>
            <person name="Medema M.H."/>
            <person name="Devos D.P."/>
            <person name="Kaster A.-K."/>
            <person name="Ovreas L."/>
            <person name="Rohde M."/>
            <person name="Galperin M.Y."/>
            <person name="Jogler C."/>
        </authorList>
    </citation>
    <scope>NUCLEOTIDE SEQUENCE [LARGE SCALE GENOMIC DNA]</scope>
    <source>
        <strain evidence="8 9">K23_9</strain>
    </source>
</reference>
<dbReference type="RefSeq" id="WP_419189259.1">
    <property type="nucleotide sequence ID" value="NZ_CP036526.1"/>
</dbReference>
<evidence type="ECO:0000313" key="8">
    <source>
        <dbReference type="EMBL" id="QDT12618.1"/>
    </source>
</evidence>
<dbReference type="EMBL" id="CP036526">
    <property type="protein sequence ID" value="QDT12618.1"/>
    <property type="molecule type" value="Genomic_DNA"/>
</dbReference>
<feature type="region of interest" description="Disordered" evidence="6">
    <location>
        <begin position="607"/>
        <end position="689"/>
    </location>
</feature>
<dbReference type="InterPro" id="IPR017441">
    <property type="entry name" value="Protein_kinase_ATP_BS"/>
</dbReference>
<evidence type="ECO:0000256" key="2">
    <source>
        <dbReference type="ARBA" id="ARBA00022741"/>
    </source>
</evidence>
<evidence type="ECO:0000313" key="9">
    <source>
        <dbReference type="Proteomes" id="UP000319817"/>
    </source>
</evidence>
<evidence type="ECO:0000256" key="3">
    <source>
        <dbReference type="ARBA" id="ARBA00022777"/>
    </source>
</evidence>
<evidence type="ECO:0000256" key="1">
    <source>
        <dbReference type="ARBA" id="ARBA00022679"/>
    </source>
</evidence>
<dbReference type="PANTHER" id="PTHR43289:SF6">
    <property type="entry name" value="SERINE_THREONINE-PROTEIN KINASE NEKL-3"/>
    <property type="match status" value="1"/>
</dbReference>
<keyword evidence="4 5" id="KW-0067">ATP-binding</keyword>
<dbReference type="PROSITE" id="PS50011">
    <property type="entry name" value="PROTEIN_KINASE_DOM"/>
    <property type="match status" value="1"/>
</dbReference>
<sequence>MSHPNPKTVFLEALDLETPQQRDAYLSSACGDDAQLRASVESLLAAHERPENLLDGVPSGGHFDPTHVADKVTPTQHIGMTIDAYRLMEQIGEGGFGLVFVAQQQKPVKRKVALKIIKPGTGSQEVLARFDAERQAVAMMDHPNIAQVFDAGVTEDARPYFVMELVRGEPITVFCDRHHLSVRERLRLFQDVCAATHHAHQKGVVHRDLKPSNVMVTLHDDKPVVKVIDFGVAKAMGQNLTDETIYTRFYSMIGTPLYMSPEQAAMSGLDVDTRSDIYSLGVLLYELLTGTTPFDRKRLDSAGYDEMRRIIRDEEPPKPSTRLTTIQTVGSQTVEEVRSASSCDLKDAGKRESIPSDLDWIVMKAMEKDRTRRYESAAAMSADVRRFLSEEPIEARPPSRSYRLRKFAGRNRVALLTGSLVAAALIVGSVASLYQASIAISERNEKEIALRDAIEAREEVESFAERLKTANVLLGDARTHEDAEQYADADLAYSEAVTLVPNYYLVWVQRAALRGRLHLWEEAADDFAAAMRLEAPIDSREWEGAAAIFRLTRRDQDYDAMYQRFMTSASEETLPLSLNSIRSCLIAPAAADTKRLAADMETIIKRASGPRRDFRGGQDGRGEFGPGEFGPSEFGPGEFRPEEFGPRDRGPGDHGPGDHGPGDRGPGDRGPGDRGPGGGRGLSRQNHAPRSVMEYVAGWANLRDGQNRKALDYLESASQSRGPGGSMVYSLQAIAFHQMGDKAQALAALARADEVLEAATVEAVQSLDMQRPWIDFVEMVLLHREASRVVLDKEVGIDERIEKAVKETRDLLAL</sequence>
<dbReference type="PROSITE" id="PS00108">
    <property type="entry name" value="PROTEIN_KINASE_ST"/>
    <property type="match status" value="1"/>
</dbReference>
<keyword evidence="2 5" id="KW-0547">Nucleotide-binding</keyword>
<keyword evidence="9" id="KW-1185">Reference proteome</keyword>
<dbReference type="InterPro" id="IPR000719">
    <property type="entry name" value="Prot_kinase_dom"/>
</dbReference>
<name>A0A517NZR8_9BACT</name>
<proteinExistence type="predicted"/>
<dbReference type="Gene3D" id="1.10.510.10">
    <property type="entry name" value="Transferase(Phosphotransferase) domain 1"/>
    <property type="match status" value="1"/>
</dbReference>
<dbReference type="SUPFAM" id="SSF56112">
    <property type="entry name" value="Protein kinase-like (PK-like)"/>
    <property type="match status" value="1"/>
</dbReference>
<feature type="compositionally biased region" description="Low complexity" evidence="6">
    <location>
        <begin position="629"/>
        <end position="638"/>
    </location>
</feature>
<dbReference type="CDD" id="cd14014">
    <property type="entry name" value="STKc_PknB_like"/>
    <property type="match status" value="1"/>
</dbReference>
<dbReference type="PROSITE" id="PS00107">
    <property type="entry name" value="PROTEIN_KINASE_ATP"/>
    <property type="match status" value="1"/>
</dbReference>
<dbReference type="GO" id="GO:0004674">
    <property type="term" value="F:protein serine/threonine kinase activity"/>
    <property type="evidence" value="ECO:0007669"/>
    <property type="project" value="UniProtKB-EC"/>
</dbReference>
<dbReference type="PANTHER" id="PTHR43289">
    <property type="entry name" value="MITOGEN-ACTIVATED PROTEIN KINASE KINASE KINASE 20-RELATED"/>
    <property type="match status" value="1"/>
</dbReference>
<dbReference type="EC" id="2.7.11.1" evidence="8"/>
<dbReference type="AlphaFoldDB" id="A0A517NZR8"/>
<dbReference type="InterPro" id="IPR011009">
    <property type="entry name" value="Kinase-like_dom_sf"/>
</dbReference>
<dbReference type="Gene3D" id="1.25.40.10">
    <property type="entry name" value="Tetratricopeptide repeat domain"/>
    <property type="match status" value="1"/>
</dbReference>
<evidence type="ECO:0000256" key="5">
    <source>
        <dbReference type="PROSITE-ProRule" id="PRU10141"/>
    </source>
</evidence>
<dbReference type="Pfam" id="PF00069">
    <property type="entry name" value="Pkinase"/>
    <property type="match status" value="1"/>
</dbReference>
<feature type="compositionally biased region" description="Basic and acidic residues" evidence="6">
    <location>
        <begin position="607"/>
        <end position="622"/>
    </location>
</feature>
<organism evidence="8 9">
    <name type="scientific">Stieleria marina</name>
    <dbReference type="NCBI Taxonomy" id="1930275"/>
    <lineage>
        <taxon>Bacteria</taxon>
        <taxon>Pseudomonadati</taxon>
        <taxon>Planctomycetota</taxon>
        <taxon>Planctomycetia</taxon>
        <taxon>Pirellulales</taxon>
        <taxon>Pirellulaceae</taxon>
        <taxon>Stieleria</taxon>
    </lineage>
</organism>
<gene>
    <name evidence="8" type="primary">pknB_19</name>
    <name evidence="8" type="ORF">K239x_46280</name>
</gene>
<feature type="binding site" evidence="5">
    <location>
        <position position="115"/>
    </location>
    <ligand>
        <name>ATP</name>
        <dbReference type="ChEBI" id="CHEBI:30616"/>
    </ligand>
</feature>
<feature type="compositionally biased region" description="Basic and acidic residues" evidence="6">
    <location>
        <begin position="639"/>
        <end position="672"/>
    </location>
</feature>
<dbReference type="InterPro" id="IPR011990">
    <property type="entry name" value="TPR-like_helical_dom_sf"/>
</dbReference>
<protein>
    <submittedName>
        <fullName evidence="8">Serine/threonine-protein kinase PknB</fullName>
        <ecNumber evidence="8">2.7.11.1</ecNumber>
    </submittedName>
</protein>
<evidence type="ECO:0000256" key="6">
    <source>
        <dbReference type="SAM" id="MobiDB-lite"/>
    </source>
</evidence>
<dbReference type="SMART" id="SM00220">
    <property type="entry name" value="S_TKc"/>
    <property type="match status" value="1"/>
</dbReference>
<dbReference type="InterPro" id="IPR008271">
    <property type="entry name" value="Ser/Thr_kinase_AS"/>
</dbReference>
<keyword evidence="1 8" id="KW-0808">Transferase</keyword>
<evidence type="ECO:0000256" key="4">
    <source>
        <dbReference type="ARBA" id="ARBA00022840"/>
    </source>
</evidence>
<dbReference type="SUPFAM" id="SSF48452">
    <property type="entry name" value="TPR-like"/>
    <property type="match status" value="1"/>
</dbReference>
<dbReference type="GO" id="GO:0005524">
    <property type="term" value="F:ATP binding"/>
    <property type="evidence" value="ECO:0007669"/>
    <property type="project" value="UniProtKB-UniRule"/>
</dbReference>
<dbReference type="Gene3D" id="3.30.200.20">
    <property type="entry name" value="Phosphorylase Kinase, domain 1"/>
    <property type="match status" value="1"/>
</dbReference>